<evidence type="ECO:0000313" key="2">
    <source>
        <dbReference type="EMBL" id="KAK3856266.1"/>
    </source>
</evidence>
<evidence type="ECO:0000256" key="1">
    <source>
        <dbReference type="SAM" id="MobiDB-lite"/>
    </source>
</evidence>
<evidence type="ECO:0000313" key="3">
    <source>
        <dbReference type="Proteomes" id="UP001286313"/>
    </source>
</evidence>
<dbReference type="AlphaFoldDB" id="A0AAE1BSL6"/>
<gene>
    <name evidence="2" type="ORF">Pcinc_037402</name>
</gene>
<accession>A0AAE1BSL6</accession>
<keyword evidence="3" id="KW-1185">Reference proteome</keyword>
<protein>
    <submittedName>
        <fullName evidence="2">Uncharacterized protein</fullName>
    </submittedName>
</protein>
<reference evidence="2" key="1">
    <citation type="submission" date="2023-10" db="EMBL/GenBank/DDBJ databases">
        <title>Genome assemblies of two species of porcelain crab, Petrolisthes cinctipes and Petrolisthes manimaculis (Anomura: Porcellanidae).</title>
        <authorList>
            <person name="Angst P."/>
        </authorList>
    </citation>
    <scope>NUCLEOTIDE SEQUENCE</scope>
    <source>
        <strain evidence="2">PB745_01</strain>
        <tissue evidence="2">Gill</tissue>
    </source>
</reference>
<feature type="compositionally biased region" description="Gly residues" evidence="1">
    <location>
        <begin position="87"/>
        <end position="99"/>
    </location>
</feature>
<name>A0AAE1BSL6_PETCI</name>
<organism evidence="2 3">
    <name type="scientific">Petrolisthes cinctipes</name>
    <name type="common">Flat porcelain crab</name>
    <dbReference type="NCBI Taxonomy" id="88211"/>
    <lineage>
        <taxon>Eukaryota</taxon>
        <taxon>Metazoa</taxon>
        <taxon>Ecdysozoa</taxon>
        <taxon>Arthropoda</taxon>
        <taxon>Crustacea</taxon>
        <taxon>Multicrustacea</taxon>
        <taxon>Malacostraca</taxon>
        <taxon>Eumalacostraca</taxon>
        <taxon>Eucarida</taxon>
        <taxon>Decapoda</taxon>
        <taxon>Pleocyemata</taxon>
        <taxon>Anomura</taxon>
        <taxon>Galatheoidea</taxon>
        <taxon>Porcellanidae</taxon>
        <taxon>Petrolisthes</taxon>
    </lineage>
</organism>
<feature type="region of interest" description="Disordered" evidence="1">
    <location>
        <begin position="71"/>
        <end position="124"/>
    </location>
</feature>
<comment type="caution">
    <text evidence="2">The sequence shown here is derived from an EMBL/GenBank/DDBJ whole genome shotgun (WGS) entry which is preliminary data.</text>
</comment>
<proteinExistence type="predicted"/>
<dbReference type="Proteomes" id="UP001286313">
    <property type="component" value="Unassembled WGS sequence"/>
</dbReference>
<sequence length="124" mass="13080">MIRWMTGVRFQAKKCLIKSGYDDNKIMNDLTMTLINVVSAPRHQPRGILCEAGTGGYKLVCRQLSLTSGWRERHHQPNTKHKEEGEGGGVGVVVVGEGGDGGRDGDNGVAEGKGVGSGGGEDSG</sequence>
<feature type="compositionally biased region" description="Gly residues" evidence="1">
    <location>
        <begin position="111"/>
        <end position="124"/>
    </location>
</feature>
<dbReference type="EMBL" id="JAWQEG010005940">
    <property type="protein sequence ID" value="KAK3856266.1"/>
    <property type="molecule type" value="Genomic_DNA"/>
</dbReference>